<feature type="domain" description="Calcineurin-like phosphoesterase" evidence="1">
    <location>
        <begin position="239"/>
        <end position="330"/>
    </location>
</feature>
<dbReference type="GO" id="GO:0005737">
    <property type="term" value="C:cytoplasm"/>
    <property type="evidence" value="ECO:0007669"/>
    <property type="project" value="TreeGrafter"/>
</dbReference>
<protein>
    <submittedName>
        <fullName evidence="2">Histidine phosphatase family protein</fullName>
    </submittedName>
</protein>
<dbReference type="Gene3D" id="3.40.50.1240">
    <property type="entry name" value="Phosphoglycerate mutase-like"/>
    <property type="match status" value="1"/>
</dbReference>
<dbReference type="CDD" id="cd07067">
    <property type="entry name" value="HP_PGM_like"/>
    <property type="match status" value="1"/>
</dbReference>
<proteinExistence type="predicted"/>
<dbReference type="SUPFAM" id="SSF53254">
    <property type="entry name" value="Phosphoglycerate mutase-like"/>
    <property type="match status" value="1"/>
</dbReference>
<dbReference type="EMBL" id="JACRSU010000001">
    <property type="protein sequence ID" value="MBC8539535.1"/>
    <property type="molecule type" value="Genomic_DNA"/>
</dbReference>
<dbReference type="InterPro" id="IPR050275">
    <property type="entry name" value="PGM_Phosphatase"/>
</dbReference>
<dbReference type="Pfam" id="PF00149">
    <property type="entry name" value="Metallophos"/>
    <property type="match status" value="1"/>
</dbReference>
<accession>A0A926DLY3</accession>
<gene>
    <name evidence="2" type="ORF">H8698_00910</name>
</gene>
<dbReference type="Pfam" id="PF00300">
    <property type="entry name" value="His_Phos_1"/>
    <property type="match status" value="1"/>
</dbReference>
<evidence type="ECO:0000313" key="3">
    <source>
        <dbReference type="Proteomes" id="UP000611762"/>
    </source>
</evidence>
<dbReference type="Proteomes" id="UP000611762">
    <property type="component" value="Unassembled WGS sequence"/>
</dbReference>
<dbReference type="InterPro" id="IPR004843">
    <property type="entry name" value="Calcineurin-like_PHP"/>
</dbReference>
<reference evidence="2" key="1">
    <citation type="submission" date="2020-08" db="EMBL/GenBank/DDBJ databases">
        <title>Genome public.</title>
        <authorList>
            <person name="Liu C."/>
            <person name="Sun Q."/>
        </authorList>
    </citation>
    <scope>NUCLEOTIDE SEQUENCE</scope>
    <source>
        <strain evidence="2">H8</strain>
    </source>
</reference>
<organism evidence="2 3">
    <name type="scientific">Congzhengia minquanensis</name>
    <dbReference type="NCBI Taxonomy" id="2763657"/>
    <lineage>
        <taxon>Bacteria</taxon>
        <taxon>Bacillati</taxon>
        <taxon>Bacillota</taxon>
        <taxon>Clostridia</taxon>
        <taxon>Eubacteriales</taxon>
        <taxon>Oscillospiraceae</taxon>
        <taxon>Congzhengia</taxon>
    </lineage>
</organism>
<dbReference type="InterPro" id="IPR029052">
    <property type="entry name" value="Metallo-depent_PP-like"/>
</dbReference>
<dbReference type="PANTHER" id="PTHR48100">
    <property type="entry name" value="BROAD-SPECIFICITY PHOSPHATASE YOR283W-RELATED"/>
    <property type="match status" value="1"/>
</dbReference>
<sequence length="410" mass="46194">MKFYITRHGQVAPKENYGDAQFPAGDPPLTELGRAQASRLGDYMRHIGFRGPLYTSPYARTMETAEIIADKTGSKIIPTAFMREILKSEWVPGTFHGMRLEQIQKRFRHVDASAGLPYPWWSPHSDTEEDVFARVSKGFSELNPQEDAMFVGHGASAGHLIHFLNIPKKSGRNLCNCSLSILDTEDSKNSLYFDTAHLPYKMVGMNTVMLSDLDGEKMKIIMKRGINVPKELSASNSLKLLHIGDTSSFTYPYYHELILKVKPDIILHTGDMVDEVKAGRMIGTREEYEAGLIQIADILKNSGAKEIYVVPGNNDLPELIKKHAPFAKVLAPDTQLKIGGITCTVAHAWYEVKTKSEWYFYGHGTSGEPWKPEQNDKNSVCHFNAVWGPKAFLLPERKLYEFSRPEDLEL</sequence>
<dbReference type="SUPFAM" id="SSF56300">
    <property type="entry name" value="Metallo-dependent phosphatases"/>
    <property type="match status" value="1"/>
</dbReference>
<comment type="caution">
    <text evidence="2">The sequence shown here is derived from an EMBL/GenBank/DDBJ whole genome shotgun (WGS) entry which is preliminary data.</text>
</comment>
<name>A0A926DLY3_9FIRM</name>
<evidence type="ECO:0000259" key="1">
    <source>
        <dbReference type="Pfam" id="PF00149"/>
    </source>
</evidence>
<dbReference type="GO" id="GO:0016791">
    <property type="term" value="F:phosphatase activity"/>
    <property type="evidence" value="ECO:0007669"/>
    <property type="project" value="TreeGrafter"/>
</dbReference>
<dbReference type="SMART" id="SM00855">
    <property type="entry name" value="PGAM"/>
    <property type="match status" value="1"/>
</dbReference>
<dbReference type="AlphaFoldDB" id="A0A926DLY3"/>
<keyword evidence="3" id="KW-1185">Reference proteome</keyword>
<dbReference type="Gene3D" id="3.60.21.10">
    <property type="match status" value="1"/>
</dbReference>
<evidence type="ECO:0000313" key="2">
    <source>
        <dbReference type="EMBL" id="MBC8539535.1"/>
    </source>
</evidence>
<dbReference type="InterPro" id="IPR029033">
    <property type="entry name" value="His_PPase_superfam"/>
</dbReference>
<dbReference type="PANTHER" id="PTHR48100:SF1">
    <property type="entry name" value="HISTIDINE PHOSPHATASE FAMILY PROTEIN-RELATED"/>
    <property type="match status" value="1"/>
</dbReference>
<dbReference type="RefSeq" id="WP_249310716.1">
    <property type="nucleotide sequence ID" value="NZ_JACRSU010000001.1"/>
</dbReference>
<dbReference type="InterPro" id="IPR013078">
    <property type="entry name" value="His_Pase_superF_clade-1"/>
</dbReference>